<evidence type="ECO:0000313" key="1">
    <source>
        <dbReference type="EMBL" id="GFD44546.1"/>
    </source>
</evidence>
<reference evidence="1" key="1">
    <citation type="journal article" date="2019" name="Sci. Rep.">
        <title>Draft genome of Tanacetum cinerariifolium, the natural source of mosquito coil.</title>
        <authorList>
            <person name="Yamashiro T."/>
            <person name="Shiraishi A."/>
            <person name="Satake H."/>
            <person name="Nakayama K."/>
        </authorList>
    </citation>
    <scope>NUCLEOTIDE SEQUENCE</scope>
</reference>
<comment type="caution">
    <text evidence="1">The sequence shown here is derived from an EMBL/GenBank/DDBJ whole genome shotgun (WGS) entry which is preliminary data.</text>
</comment>
<gene>
    <name evidence="1" type="ORF">Tci_916515</name>
</gene>
<sequence>GRIAKAFQSINSLAATTYIGDRRTILGSLPRIITNRWSALQCVEISDVTNPLAPEAAPSEQRCNVRQALGEMAAYTSLVPTATTMTLQYPLISQAYPRTYDTVLPV</sequence>
<feature type="non-terminal residue" evidence="1">
    <location>
        <position position="1"/>
    </location>
</feature>
<dbReference type="EMBL" id="BKCJ011625124">
    <property type="protein sequence ID" value="GFD44546.1"/>
    <property type="molecule type" value="Genomic_DNA"/>
</dbReference>
<name>A0A699WFH2_TANCI</name>
<proteinExistence type="predicted"/>
<accession>A0A699WFH2</accession>
<organism evidence="1">
    <name type="scientific">Tanacetum cinerariifolium</name>
    <name type="common">Dalmatian daisy</name>
    <name type="synonym">Chrysanthemum cinerariifolium</name>
    <dbReference type="NCBI Taxonomy" id="118510"/>
    <lineage>
        <taxon>Eukaryota</taxon>
        <taxon>Viridiplantae</taxon>
        <taxon>Streptophyta</taxon>
        <taxon>Embryophyta</taxon>
        <taxon>Tracheophyta</taxon>
        <taxon>Spermatophyta</taxon>
        <taxon>Magnoliopsida</taxon>
        <taxon>eudicotyledons</taxon>
        <taxon>Gunneridae</taxon>
        <taxon>Pentapetalae</taxon>
        <taxon>asterids</taxon>
        <taxon>campanulids</taxon>
        <taxon>Asterales</taxon>
        <taxon>Asteraceae</taxon>
        <taxon>Asteroideae</taxon>
        <taxon>Anthemideae</taxon>
        <taxon>Anthemidinae</taxon>
        <taxon>Tanacetum</taxon>
    </lineage>
</organism>
<dbReference type="AlphaFoldDB" id="A0A699WFH2"/>
<protein>
    <submittedName>
        <fullName evidence="1">Uncharacterized protein</fullName>
    </submittedName>
</protein>